<dbReference type="Proteomes" id="UP001583177">
    <property type="component" value="Unassembled WGS sequence"/>
</dbReference>
<evidence type="ECO:0000313" key="2">
    <source>
        <dbReference type="EMBL" id="KAL1867510.1"/>
    </source>
</evidence>
<evidence type="ECO:0000256" key="1">
    <source>
        <dbReference type="SAM" id="MobiDB-lite"/>
    </source>
</evidence>
<comment type="caution">
    <text evidence="2">The sequence shown here is derived from an EMBL/GenBank/DDBJ whole genome shotgun (WGS) entry which is preliminary data.</text>
</comment>
<name>A0ABR3WVU0_9PEZI</name>
<reference evidence="2 3" key="1">
    <citation type="journal article" date="2024" name="IMA Fungus">
        <title>IMA Genome - F19 : A genome assembly and annotation guide to empower mycologists, including annotated draft genome sequences of Ceratocystis pirilliformis, Diaporthe australafricana, Fusarium ophioides, Paecilomyces lecythidis, and Sporothrix stenoceras.</title>
        <authorList>
            <person name="Aylward J."/>
            <person name="Wilson A.M."/>
            <person name="Visagie C.M."/>
            <person name="Spraker J."/>
            <person name="Barnes I."/>
            <person name="Buitendag C."/>
            <person name="Ceriani C."/>
            <person name="Del Mar Angel L."/>
            <person name="du Plessis D."/>
            <person name="Fuchs T."/>
            <person name="Gasser K."/>
            <person name="Kramer D."/>
            <person name="Li W."/>
            <person name="Munsamy K."/>
            <person name="Piso A."/>
            <person name="Price J.L."/>
            <person name="Sonnekus B."/>
            <person name="Thomas C."/>
            <person name="van der Nest A."/>
            <person name="van Dijk A."/>
            <person name="van Heerden A."/>
            <person name="van Vuuren N."/>
            <person name="Yilmaz N."/>
            <person name="Duong T.A."/>
            <person name="van der Merwe N.A."/>
            <person name="Wingfield M.J."/>
            <person name="Wingfield B.D."/>
        </authorList>
    </citation>
    <scope>NUCLEOTIDE SEQUENCE [LARGE SCALE GENOMIC DNA]</scope>
    <source>
        <strain evidence="2 3">CMW 18300</strain>
    </source>
</reference>
<keyword evidence="3" id="KW-1185">Reference proteome</keyword>
<evidence type="ECO:0000313" key="3">
    <source>
        <dbReference type="Proteomes" id="UP001583177"/>
    </source>
</evidence>
<proteinExistence type="predicted"/>
<protein>
    <submittedName>
        <fullName evidence="2">Uncharacterized protein</fullName>
    </submittedName>
</protein>
<sequence>MEPNTAHIETALDAEFENKESSLDFTEDEMNMEREGARSNILEDDVDTLLSRHELLNRLDELAPRGSHNSSDAGELNPEERAAMAAACLDASLEASLKQTTSEEARKLISVPDEFGVLAKHDYMPWMTGLA</sequence>
<organism evidence="2 3">
    <name type="scientific">Diaporthe australafricana</name>
    <dbReference type="NCBI Taxonomy" id="127596"/>
    <lineage>
        <taxon>Eukaryota</taxon>
        <taxon>Fungi</taxon>
        <taxon>Dikarya</taxon>
        <taxon>Ascomycota</taxon>
        <taxon>Pezizomycotina</taxon>
        <taxon>Sordariomycetes</taxon>
        <taxon>Sordariomycetidae</taxon>
        <taxon>Diaporthales</taxon>
        <taxon>Diaporthaceae</taxon>
        <taxon>Diaporthe</taxon>
    </lineage>
</organism>
<dbReference type="EMBL" id="JAWRVE010000050">
    <property type="protein sequence ID" value="KAL1867510.1"/>
    <property type="molecule type" value="Genomic_DNA"/>
</dbReference>
<accession>A0ABR3WVU0</accession>
<feature type="region of interest" description="Disordered" evidence="1">
    <location>
        <begin position="1"/>
        <end position="39"/>
    </location>
</feature>
<gene>
    <name evidence="2" type="ORF">Daus18300_006354</name>
</gene>